<dbReference type="GO" id="GO:0043048">
    <property type="term" value="P:dolichyl monophosphate biosynthetic process"/>
    <property type="evidence" value="ECO:0007669"/>
    <property type="project" value="TreeGrafter"/>
</dbReference>
<feature type="transmembrane region" description="Helical" evidence="11">
    <location>
        <begin position="280"/>
        <end position="301"/>
    </location>
</feature>
<dbReference type="EMBL" id="MCGN01000009">
    <property type="protein sequence ID" value="ORY93148.1"/>
    <property type="molecule type" value="Genomic_DNA"/>
</dbReference>
<comment type="similarity">
    <text evidence="2">Belongs to the polyprenol kinase family.</text>
</comment>
<feature type="transmembrane region" description="Helical" evidence="11">
    <location>
        <begin position="16"/>
        <end position="42"/>
    </location>
</feature>
<dbReference type="OMA" id="GCASPVW"/>
<protein>
    <recommendedName>
        <fullName evidence="3">dolichol kinase</fullName>
        <ecNumber evidence="3">2.7.1.108</ecNumber>
    </recommendedName>
</protein>
<evidence type="ECO:0000256" key="1">
    <source>
        <dbReference type="ARBA" id="ARBA00004477"/>
    </source>
</evidence>
<dbReference type="STRING" id="13706.A0A1X2H492"/>
<evidence type="ECO:0000256" key="9">
    <source>
        <dbReference type="ARBA" id="ARBA00023136"/>
    </source>
</evidence>
<keyword evidence="7" id="KW-0256">Endoplasmic reticulum</keyword>
<dbReference type="PANTHER" id="PTHR13205:SF15">
    <property type="entry name" value="DOLICHOL KINASE"/>
    <property type="match status" value="1"/>
</dbReference>
<dbReference type="GO" id="GO:0004168">
    <property type="term" value="F:dolichol kinase activity"/>
    <property type="evidence" value="ECO:0007669"/>
    <property type="project" value="UniProtKB-EC"/>
</dbReference>
<feature type="compositionally biased region" description="Low complexity" evidence="10">
    <location>
        <begin position="63"/>
        <end position="74"/>
    </location>
</feature>
<feature type="transmembrane region" description="Helical" evidence="11">
    <location>
        <begin position="481"/>
        <end position="501"/>
    </location>
</feature>
<feature type="compositionally biased region" description="Low complexity" evidence="10">
    <location>
        <begin position="86"/>
        <end position="99"/>
    </location>
</feature>
<feature type="transmembrane region" description="Helical" evidence="11">
    <location>
        <begin position="507"/>
        <end position="527"/>
    </location>
</feature>
<feature type="transmembrane region" description="Helical" evidence="11">
    <location>
        <begin position="119"/>
        <end position="138"/>
    </location>
</feature>
<comment type="caution">
    <text evidence="12">The sequence shown here is derived from an EMBL/GenBank/DDBJ whole genome shotgun (WGS) entry which is preliminary data.</text>
</comment>
<name>A0A1X2H492_SYNRA</name>
<evidence type="ECO:0000256" key="11">
    <source>
        <dbReference type="SAM" id="Phobius"/>
    </source>
</evidence>
<dbReference type="OrthoDB" id="377083at2759"/>
<feature type="transmembrane region" description="Helical" evidence="11">
    <location>
        <begin position="241"/>
        <end position="260"/>
    </location>
</feature>
<reference evidence="12 13" key="1">
    <citation type="submission" date="2016-07" db="EMBL/GenBank/DDBJ databases">
        <title>Pervasive Adenine N6-methylation of Active Genes in Fungi.</title>
        <authorList>
            <consortium name="DOE Joint Genome Institute"/>
            <person name="Mondo S.J."/>
            <person name="Dannebaum R.O."/>
            <person name="Kuo R.C."/>
            <person name="Labutti K."/>
            <person name="Haridas S."/>
            <person name="Kuo A."/>
            <person name="Salamov A."/>
            <person name="Ahrendt S.R."/>
            <person name="Lipzen A."/>
            <person name="Sullivan W."/>
            <person name="Andreopoulos W.B."/>
            <person name="Clum A."/>
            <person name="Lindquist E."/>
            <person name="Daum C."/>
            <person name="Ramamoorthy G.K."/>
            <person name="Gryganskyi A."/>
            <person name="Culley D."/>
            <person name="Magnuson J.K."/>
            <person name="James T.Y."/>
            <person name="O'Malley M.A."/>
            <person name="Stajich J.E."/>
            <person name="Spatafora J.W."/>
            <person name="Visel A."/>
            <person name="Grigoriev I.V."/>
        </authorList>
    </citation>
    <scope>NUCLEOTIDE SEQUENCE [LARGE SCALE GENOMIC DNA]</scope>
    <source>
        <strain evidence="12 13">NRRL 2496</strain>
    </source>
</reference>
<sequence length="622" mass="68689">MAAVEPYYHANSLERLVWFSSFAWVTYHCDTVAWGFLLLLLAGIGRFGYIRKAPTKAPPSPPLLGKSSSTATSSGEVSENENEKTPSPSRKSASPSSSTSVGVSIFGVSRSAFRADADSGLLCGTILMPMVAMVKAHRDRTEGADVKLDLVLLLTVLFLVLIILNRYVSPVKRRFRKRGLFVLSVMLASLFTYAATRKCSRWLPFLAQVPLSITIMTVTAFLWSLYIAAIALKRCFTLGEMAVLSQAAAILTFSSLEYIYNRFFSFDTYEKPMETTHAASVLLNAVVLGMVVIGMVSYPLLRRARRLAQIPYWRSSPSTLVWSRIQKRKVIVACAFYAVTALIIFFVIEPVTKAILGQEPVLWTLSFVFFSPSRLLLCGYWAFAVGATVVAWLLVLDFNTPVSVESKTLTATLNKKRKLFHALAVVMFVPGVLFEHAFLQLAFGVALSTFIYLEYLRYFAVWPYGNNIHVFLTEFIDNRDLGPVILSHIYLLLGCAAPVWLGNSENVLASLTGILTLGFGDTAASVIGKQYGSVRWPGTKKTVEGTVAFVVTVFLSSIFIMYTAAFVGIEEAEQFISLAGQSEWMSYAVMTMMAGLLEASSTQNDNIIIPLYMYALVILGLP</sequence>
<evidence type="ECO:0000256" key="7">
    <source>
        <dbReference type="ARBA" id="ARBA00022824"/>
    </source>
</evidence>
<keyword evidence="6" id="KW-0418">Kinase</keyword>
<keyword evidence="5 11" id="KW-0812">Transmembrane</keyword>
<organism evidence="12 13">
    <name type="scientific">Syncephalastrum racemosum</name>
    <name type="common">Filamentous fungus</name>
    <dbReference type="NCBI Taxonomy" id="13706"/>
    <lineage>
        <taxon>Eukaryota</taxon>
        <taxon>Fungi</taxon>
        <taxon>Fungi incertae sedis</taxon>
        <taxon>Mucoromycota</taxon>
        <taxon>Mucoromycotina</taxon>
        <taxon>Mucoromycetes</taxon>
        <taxon>Mucorales</taxon>
        <taxon>Syncephalastraceae</taxon>
        <taxon>Syncephalastrum</taxon>
    </lineage>
</organism>
<evidence type="ECO:0000256" key="8">
    <source>
        <dbReference type="ARBA" id="ARBA00022989"/>
    </source>
</evidence>
<evidence type="ECO:0000256" key="10">
    <source>
        <dbReference type="SAM" id="MobiDB-lite"/>
    </source>
</evidence>
<gene>
    <name evidence="12" type="ORF">BCR43DRAFT_496396</name>
</gene>
<keyword evidence="4" id="KW-0808">Transferase</keyword>
<evidence type="ECO:0000256" key="6">
    <source>
        <dbReference type="ARBA" id="ARBA00022777"/>
    </source>
</evidence>
<evidence type="ECO:0000256" key="5">
    <source>
        <dbReference type="ARBA" id="ARBA00022692"/>
    </source>
</evidence>
<feature type="region of interest" description="Disordered" evidence="10">
    <location>
        <begin position="56"/>
        <end position="99"/>
    </location>
</feature>
<feature type="transmembrane region" description="Helical" evidence="11">
    <location>
        <begin position="180"/>
        <end position="196"/>
    </location>
</feature>
<feature type="transmembrane region" description="Helical" evidence="11">
    <location>
        <begin position="547"/>
        <end position="569"/>
    </location>
</feature>
<evidence type="ECO:0000256" key="2">
    <source>
        <dbReference type="ARBA" id="ARBA00010794"/>
    </source>
</evidence>
<feature type="transmembrane region" description="Helical" evidence="11">
    <location>
        <begin position="441"/>
        <end position="460"/>
    </location>
</feature>
<dbReference type="Proteomes" id="UP000242180">
    <property type="component" value="Unassembled WGS sequence"/>
</dbReference>
<keyword evidence="13" id="KW-1185">Reference proteome</keyword>
<dbReference type="EC" id="2.7.1.108" evidence="3"/>
<feature type="transmembrane region" description="Helical" evidence="11">
    <location>
        <begin position="150"/>
        <end position="168"/>
    </location>
</feature>
<dbReference type="InterPro" id="IPR032974">
    <property type="entry name" value="Polypren_kinase"/>
</dbReference>
<keyword evidence="9 11" id="KW-0472">Membrane</keyword>
<evidence type="ECO:0000313" key="13">
    <source>
        <dbReference type="Proteomes" id="UP000242180"/>
    </source>
</evidence>
<dbReference type="GO" id="GO:0005789">
    <property type="term" value="C:endoplasmic reticulum membrane"/>
    <property type="evidence" value="ECO:0007669"/>
    <property type="project" value="UniProtKB-SubCell"/>
</dbReference>
<keyword evidence="8 11" id="KW-1133">Transmembrane helix</keyword>
<dbReference type="AlphaFoldDB" id="A0A1X2H492"/>
<dbReference type="PANTHER" id="PTHR13205">
    <property type="entry name" value="TRANSMEMBRANE PROTEIN 15-RELATED"/>
    <property type="match status" value="1"/>
</dbReference>
<evidence type="ECO:0000256" key="4">
    <source>
        <dbReference type="ARBA" id="ARBA00022679"/>
    </source>
</evidence>
<evidence type="ECO:0000313" key="12">
    <source>
        <dbReference type="EMBL" id="ORY93148.1"/>
    </source>
</evidence>
<proteinExistence type="inferred from homology"/>
<feature type="transmembrane region" description="Helical" evidence="11">
    <location>
        <begin position="330"/>
        <end position="348"/>
    </location>
</feature>
<feature type="transmembrane region" description="Helical" evidence="11">
    <location>
        <begin position="202"/>
        <end position="229"/>
    </location>
</feature>
<comment type="subcellular location">
    <subcellularLocation>
        <location evidence="1">Endoplasmic reticulum membrane</location>
        <topology evidence="1">Multi-pass membrane protein</topology>
    </subcellularLocation>
</comment>
<feature type="transmembrane region" description="Helical" evidence="11">
    <location>
        <begin position="379"/>
        <end position="398"/>
    </location>
</feature>
<feature type="transmembrane region" description="Helical" evidence="11">
    <location>
        <begin position="419"/>
        <end position="435"/>
    </location>
</feature>
<dbReference type="InParanoid" id="A0A1X2H492"/>
<accession>A0A1X2H492</accession>
<evidence type="ECO:0000256" key="3">
    <source>
        <dbReference type="ARBA" id="ARBA00012132"/>
    </source>
</evidence>